<dbReference type="OrthoDB" id="2061990at2"/>
<protein>
    <submittedName>
        <fullName evidence="2">GNAT family N-acetyltransferase</fullName>
    </submittedName>
</protein>
<dbReference type="InterPro" id="IPR000182">
    <property type="entry name" value="GNAT_dom"/>
</dbReference>
<sequence length="110" mass="12040">MTLPPWPAEALVSGQVLLRAVDARDVAMARQLSTDPYVPQTGSLPGDATMQEASDWVERQQGRHAEGAGFSFTIARRTDDFAIGHCGQLVGGERRDMILYSSVRRGHSTR</sequence>
<dbReference type="SUPFAM" id="SSF55729">
    <property type="entry name" value="Acyl-CoA N-acyltransferases (Nat)"/>
    <property type="match status" value="1"/>
</dbReference>
<dbReference type="AlphaFoldDB" id="A0A556CHL9"/>
<comment type="caution">
    <text evidence="2">The sequence shown here is derived from an EMBL/GenBank/DDBJ whole genome shotgun (WGS) entry which is preliminary data.</text>
</comment>
<dbReference type="Gene3D" id="3.40.630.30">
    <property type="match status" value="1"/>
</dbReference>
<dbReference type="InterPro" id="IPR016181">
    <property type="entry name" value="Acyl_CoA_acyltransferase"/>
</dbReference>
<dbReference type="Pfam" id="PF13302">
    <property type="entry name" value="Acetyltransf_3"/>
    <property type="match status" value="1"/>
</dbReference>
<gene>
    <name evidence="2" type="ORF">FO013_08825</name>
</gene>
<evidence type="ECO:0000313" key="2">
    <source>
        <dbReference type="EMBL" id="TSI16917.1"/>
    </source>
</evidence>
<evidence type="ECO:0000259" key="1">
    <source>
        <dbReference type="Pfam" id="PF13302"/>
    </source>
</evidence>
<reference evidence="2 3" key="1">
    <citation type="submission" date="2019-07" db="EMBL/GenBank/DDBJ databases">
        <title>Draft genome sequence of Brevibacterium aurantiacum XU54 isolated from Xinjiang China.</title>
        <authorList>
            <person name="Xu X."/>
        </authorList>
    </citation>
    <scope>NUCLEOTIDE SEQUENCE [LARGE SCALE GENOMIC DNA]</scope>
    <source>
        <strain evidence="2 3">XU54</strain>
    </source>
</reference>
<accession>A0A556CHL9</accession>
<dbReference type="GO" id="GO:0016747">
    <property type="term" value="F:acyltransferase activity, transferring groups other than amino-acyl groups"/>
    <property type="evidence" value="ECO:0007669"/>
    <property type="project" value="InterPro"/>
</dbReference>
<dbReference type="RefSeq" id="WP_143922169.1">
    <property type="nucleotide sequence ID" value="NZ_VLTK01000004.1"/>
</dbReference>
<evidence type="ECO:0000313" key="3">
    <source>
        <dbReference type="Proteomes" id="UP000316406"/>
    </source>
</evidence>
<proteinExistence type="predicted"/>
<feature type="domain" description="N-acetyltransferase" evidence="1">
    <location>
        <begin position="16"/>
        <end position="87"/>
    </location>
</feature>
<dbReference type="Proteomes" id="UP000316406">
    <property type="component" value="Unassembled WGS sequence"/>
</dbReference>
<name>A0A556CHL9_BREAU</name>
<keyword evidence="3" id="KW-1185">Reference proteome</keyword>
<keyword evidence="2" id="KW-0808">Transferase</keyword>
<organism evidence="2 3">
    <name type="scientific">Brevibacterium aurantiacum</name>
    <dbReference type="NCBI Taxonomy" id="273384"/>
    <lineage>
        <taxon>Bacteria</taxon>
        <taxon>Bacillati</taxon>
        <taxon>Actinomycetota</taxon>
        <taxon>Actinomycetes</taxon>
        <taxon>Micrococcales</taxon>
        <taxon>Brevibacteriaceae</taxon>
        <taxon>Brevibacterium</taxon>
    </lineage>
</organism>
<dbReference type="EMBL" id="VLTK01000004">
    <property type="protein sequence ID" value="TSI16917.1"/>
    <property type="molecule type" value="Genomic_DNA"/>
</dbReference>